<dbReference type="AlphaFoldDB" id="D5WS50"/>
<feature type="domain" description="FAD-binding PCMH-type" evidence="4">
    <location>
        <begin position="1"/>
        <end position="176"/>
    </location>
</feature>
<keyword evidence="1" id="KW-0285">Flavoprotein</keyword>
<dbReference type="InterPro" id="IPR016169">
    <property type="entry name" value="FAD-bd_PCMH_sub2"/>
</dbReference>
<reference evidence="5 6" key="1">
    <citation type="journal article" date="2011" name="Stand. Genomic Sci.">
        <title>Complete genome sequence of the thermophilic, hydrogen-oxidizing Bacillus tusciae type strain (T2) and reclassification in the new genus, Kyrpidia gen. nov. as Kyrpidia tusciae comb. nov. and emendation of the family Alicyclobacillaceae da Costa and Rainey, 2010.</title>
        <authorList>
            <person name="Klenk H.P."/>
            <person name="Lapidus A."/>
            <person name="Chertkov O."/>
            <person name="Copeland A."/>
            <person name="Del Rio T.G."/>
            <person name="Nolan M."/>
            <person name="Lucas S."/>
            <person name="Chen F."/>
            <person name="Tice H."/>
            <person name="Cheng J.F."/>
            <person name="Han C."/>
            <person name="Bruce D."/>
            <person name="Goodwin L."/>
            <person name="Pitluck S."/>
            <person name="Pati A."/>
            <person name="Ivanova N."/>
            <person name="Mavromatis K."/>
            <person name="Daum C."/>
            <person name="Chen A."/>
            <person name="Palaniappan K."/>
            <person name="Chang Y.J."/>
            <person name="Land M."/>
            <person name="Hauser L."/>
            <person name="Jeffries C.D."/>
            <person name="Detter J.C."/>
            <person name="Rohde M."/>
            <person name="Abt B."/>
            <person name="Pukall R."/>
            <person name="Goker M."/>
            <person name="Bristow J."/>
            <person name="Markowitz V."/>
            <person name="Hugenholtz P."/>
            <person name="Eisen J.A."/>
        </authorList>
    </citation>
    <scope>NUCLEOTIDE SEQUENCE [LARGE SCALE GENOMIC DNA]</scope>
    <source>
        <strain evidence="5 6">DSM 2912</strain>
    </source>
</reference>
<dbReference type="SUPFAM" id="SSF55447">
    <property type="entry name" value="CO dehydrogenase flavoprotein C-terminal domain-like"/>
    <property type="match status" value="1"/>
</dbReference>
<dbReference type="Gene3D" id="3.30.43.10">
    <property type="entry name" value="Uridine Diphospho-n-acetylenolpyruvylglucosamine Reductase, domain 2"/>
    <property type="match status" value="1"/>
</dbReference>
<dbReference type="SUPFAM" id="SSF56176">
    <property type="entry name" value="FAD-binding/transporter-associated domain-like"/>
    <property type="match status" value="1"/>
</dbReference>
<keyword evidence="2" id="KW-0274">FAD</keyword>
<dbReference type="PANTHER" id="PTHR42659">
    <property type="entry name" value="XANTHINE DEHYDROGENASE SUBUNIT C-RELATED"/>
    <property type="match status" value="1"/>
</dbReference>
<dbReference type="InterPro" id="IPR036683">
    <property type="entry name" value="CO_DH_flav_C_dom_sf"/>
</dbReference>
<accession>D5WS50</accession>
<dbReference type="GO" id="GO:0016491">
    <property type="term" value="F:oxidoreductase activity"/>
    <property type="evidence" value="ECO:0007669"/>
    <property type="project" value="UniProtKB-KW"/>
</dbReference>
<dbReference type="InterPro" id="IPR002346">
    <property type="entry name" value="Mopterin_DH_FAD-bd"/>
</dbReference>
<dbReference type="FunFam" id="3.30.465.10:FF:000017">
    <property type="entry name" value="Xanthine dehydrogenase, FAD binding subunit"/>
    <property type="match status" value="1"/>
</dbReference>
<evidence type="ECO:0000313" key="5">
    <source>
        <dbReference type="EMBL" id="ADG07002.1"/>
    </source>
</evidence>
<dbReference type="PROSITE" id="PS51387">
    <property type="entry name" value="FAD_PCMH"/>
    <property type="match status" value="1"/>
</dbReference>
<evidence type="ECO:0000259" key="4">
    <source>
        <dbReference type="PROSITE" id="PS51387"/>
    </source>
</evidence>
<keyword evidence="6" id="KW-1185">Reference proteome</keyword>
<dbReference type="Pfam" id="PF00941">
    <property type="entry name" value="FAD_binding_5"/>
    <property type="match status" value="1"/>
</dbReference>
<dbReference type="InterPro" id="IPR016166">
    <property type="entry name" value="FAD-bd_PCMH"/>
</dbReference>
<dbReference type="InterPro" id="IPR016167">
    <property type="entry name" value="FAD-bd_PCMH_sub1"/>
</dbReference>
<protein>
    <submittedName>
        <fullName evidence="5">Molybdopterin dehydrogenase FAD-binding protein</fullName>
    </submittedName>
</protein>
<gene>
    <name evidence="5" type="ordered locus">Btus_2333</name>
</gene>
<dbReference type="InterPro" id="IPR051312">
    <property type="entry name" value="Diverse_Substr_Oxidored"/>
</dbReference>
<dbReference type="HOGENOM" id="CLU_058050_3_0_9"/>
<dbReference type="InterPro" id="IPR036318">
    <property type="entry name" value="FAD-bd_PCMH-like_sf"/>
</dbReference>
<evidence type="ECO:0000256" key="2">
    <source>
        <dbReference type="ARBA" id="ARBA00022827"/>
    </source>
</evidence>
<evidence type="ECO:0000256" key="1">
    <source>
        <dbReference type="ARBA" id="ARBA00022630"/>
    </source>
</evidence>
<dbReference type="KEGG" id="bts:Btus_2333"/>
<keyword evidence="3" id="KW-0560">Oxidoreductase</keyword>
<dbReference type="RefSeq" id="WP_013076285.1">
    <property type="nucleotide sequence ID" value="NC_014098.1"/>
</dbReference>
<dbReference type="PANTHER" id="PTHR42659:SF2">
    <property type="entry name" value="XANTHINE DEHYDROGENASE SUBUNIT C-RELATED"/>
    <property type="match status" value="1"/>
</dbReference>
<sequence>MKPAAFEYYRPKDLEDALRFLRDVPGSKVIAGGQSLIPLMNFRLSRPSALVDLNAMDELREVRLVDGALRIGGMVRHEELRRNPLICTHLPILAEAAGHIGHWAIRTRGTLGGSLAHADPAAELPAAVTALGGVIELANADGIRRVSAEDFFLGYLMTDLQSDEILTAVEIPLSEGISWGFHEFARRSGDFALAGAFVEWRGGDAGAVTWFGIGGRPERHEVVFDKDEAARRAMWEKTVLQADVEDNYRRRLGVLAAETAYRRALGRDGA</sequence>
<dbReference type="STRING" id="562970.Btus_2333"/>
<dbReference type="eggNOG" id="COG1319">
    <property type="taxonomic scope" value="Bacteria"/>
</dbReference>
<dbReference type="GO" id="GO:0071949">
    <property type="term" value="F:FAD binding"/>
    <property type="evidence" value="ECO:0007669"/>
    <property type="project" value="InterPro"/>
</dbReference>
<dbReference type="EMBL" id="CP002017">
    <property type="protein sequence ID" value="ADG07002.1"/>
    <property type="molecule type" value="Genomic_DNA"/>
</dbReference>
<proteinExistence type="predicted"/>
<name>D5WS50_KYRT2</name>
<evidence type="ECO:0000313" key="6">
    <source>
        <dbReference type="Proteomes" id="UP000002368"/>
    </source>
</evidence>
<evidence type="ECO:0000256" key="3">
    <source>
        <dbReference type="ARBA" id="ARBA00023002"/>
    </source>
</evidence>
<organism evidence="5 6">
    <name type="scientific">Kyrpidia tusciae (strain DSM 2912 / NBRC 15312 / T2)</name>
    <name type="common">Bacillus tusciae</name>
    <dbReference type="NCBI Taxonomy" id="562970"/>
    <lineage>
        <taxon>Bacteria</taxon>
        <taxon>Bacillati</taxon>
        <taxon>Bacillota</taxon>
        <taxon>Bacilli</taxon>
        <taxon>Bacillales</taxon>
        <taxon>Alicyclobacillaceae</taxon>
        <taxon>Kyrpidia</taxon>
    </lineage>
</organism>
<dbReference type="Proteomes" id="UP000002368">
    <property type="component" value="Chromosome"/>
</dbReference>
<dbReference type="Gene3D" id="3.30.465.10">
    <property type="match status" value="1"/>
</dbReference>